<name>G8BVH2_TETPH</name>
<dbReference type="KEGG" id="tpf:TPHA_0G00640"/>
<reference evidence="1 2" key="1">
    <citation type="journal article" date="2011" name="Proc. Natl. Acad. Sci. U.S.A.">
        <title>Evolutionary erosion of yeast sex chromosomes by mating-type switching accidents.</title>
        <authorList>
            <person name="Gordon J.L."/>
            <person name="Armisen D."/>
            <person name="Proux-Wera E."/>
            <person name="Oheigeartaigh S.S."/>
            <person name="Byrne K.P."/>
            <person name="Wolfe K.H."/>
        </authorList>
    </citation>
    <scope>NUCLEOTIDE SEQUENCE [LARGE SCALE GENOMIC DNA]</scope>
    <source>
        <strain evidence="2">ATCC 24235 / CBS 4417 / NBRC 1672 / NRRL Y-8282 / UCD 70-5</strain>
    </source>
</reference>
<dbReference type="RefSeq" id="XP_003686334.1">
    <property type="nucleotide sequence ID" value="XM_003686286.1"/>
</dbReference>
<gene>
    <name evidence="1" type="primary">TPHA0G00640</name>
    <name evidence="1" type="ordered locus">TPHA_0G00640</name>
</gene>
<dbReference type="Proteomes" id="UP000005666">
    <property type="component" value="Chromosome 7"/>
</dbReference>
<keyword evidence="2" id="KW-1185">Reference proteome</keyword>
<evidence type="ECO:0008006" key="3">
    <source>
        <dbReference type="Google" id="ProtNLM"/>
    </source>
</evidence>
<protein>
    <recommendedName>
        <fullName evidence="3">Protein EFR3</fullName>
    </recommendedName>
</protein>
<organism evidence="1 2">
    <name type="scientific">Tetrapisispora phaffii (strain ATCC 24235 / CBS 4417 / NBRC 1672 / NRRL Y-8282 / UCD 70-5)</name>
    <name type="common">Yeast</name>
    <name type="synonym">Fabospora phaffii</name>
    <dbReference type="NCBI Taxonomy" id="1071381"/>
    <lineage>
        <taxon>Eukaryota</taxon>
        <taxon>Fungi</taxon>
        <taxon>Dikarya</taxon>
        <taxon>Ascomycota</taxon>
        <taxon>Saccharomycotina</taxon>
        <taxon>Saccharomycetes</taxon>
        <taxon>Saccharomycetales</taxon>
        <taxon>Saccharomycetaceae</taxon>
        <taxon>Tetrapisispora</taxon>
    </lineage>
</organism>
<dbReference type="GeneID" id="11535802"/>
<dbReference type="STRING" id="1071381.G8BVH2"/>
<dbReference type="InterPro" id="IPR049150">
    <property type="entry name" value="EFR3_HEAT-like_rpt"/>
</dbReference>
<dbReference type="Pfam" id="PF21072">
    <property type="entry name" value="EFR3"/>
    <property type="match status" value="1"/>
</dbReference>
<dbReference type="eggNOG" id="KOG1877">
    <property type="taxonomic scope" value="Eukaryota"/>
</dbReference>
<evidence type="ECO:0000313" key="2">
    <source>
        <dbReference type="Proteomes" id="UP000005666"/>
    </source>
</evidence>
<dbReference type="HOGENOM" id="CLU_396988_0_0_1"/>
<dbReference type="EMBL" id="HE612862">
    <property type="protein sequence ID" value="CCE63900.1"/>
    <property type="molecule type" value="Genomic_DNA"/>
</dbReference>
<evidence type="ECO:0000313" key="1">
    <source>
        <dbReference type="EMBL" id="CCE63900.1"/>
    </source>
</evidence>
<sequence length="694" mass="80303">MFQYFIPRHQKLVNACYDNDRGNPPTPNIFSTNVLLNNLNENRVKLDKVLRYLLIKLNSDLKQKNYDKIITSLNLMFYLIKNEEDEIPFLVEEICKMLMTIMSHKCINWNKCVIENVEYVIHYMAKFKTIELLKNKDNQGILVEIYVSTMKMFIDVSQNMCHDADLVMKGCINFGFSSNFILNQSSSILLKNVLHIVIKQLCINFPEFTALSTNLILEEKEEDFNNLISKDNSSVSTQDLKCDDSTVVSALFMLFYTYNTTKIRIILQQLFSIIKSYNTNLLLLTVFNLAPNAIKPLLLKIFLHSSISIDKTEESNISSKLFIVSEILRTNKNIHASVWFEVIKILMSFQLIHSDEKTAIRTIIKKISLIQNKNGNINKTYRIMNILLSSLNKNSLNRKEKCVISRTLCDVIGDPSTKNIPLGLAMDLIEELPHMIDEILESSANYNTLAQANFHRLYKLIRYIENIGKVEDQNRMLQSSLLKYKNAMIVAGYQYIEASCVIPNKYIFYYTFHANVAEYIQSVDYIKLANTKKESTTFFTVSEISTIFKSIYSKEKVVKNESNDNISTQKLVPSVRLTKHIDMQKGINISDDSSKFISLENYFEKCTEALSTINNIPSNDNTHVHPHRRKIDLSVSDIEKWKNFDINHVLLNITNTHSKVKRDKPKNILRTTKKIPIQKSNTDFDISDLLFHDH</sequence>
<proteinExistence type="predicted"/>
<dbReference type="AlphaFoldDB" id="G8BVH2"/>
<accession>G8BVH2</accession>